<keyword evidence="3" id="KW-1185">Reference proteome</keyword>
<dbReference type="Proteomes" id="UP000248349">
    <property type="component" value="Unassembled WGS sequence"/>
</dbReference>
<evidence type="ECO:0000313" key="3">
    <source>
        <dbReference type="Proteomes" id="UP000248349"/>
    </source>
</evidence>
<evidence type="ECO:0000313" key="2">
    <source>
        <dbReference type="EMBL" id="PYH44372.1"/>
    </source>
</evidence>
<dbReference type="EMBL" id="KZ821237">
    <property type="protein sequence ID" value="PYH44372.1"/>
    <property type="molecule type" value="Genomic_DNA"/>
</dbReference>
<evidence type="ECO:0000256" key="1">
    <source>
        <dbReference type="SAM" id="MobiDB-lite"/>
    </source>
</evidence>
<dbReference type="GeneID" id="37078659"/>
<feature type="region of interest" description="Disordered" evidence="1">
    <location>
        <begin position="55"/>
        <end position="85"/>
    </location>
</feature>
<protein>
    <submittedName>
        <fullName evidence="2">Uncharacterized protein</fullName>
    </submittedName>
</protein>
<accession>A0A319ABS9</accession>
<organism evidence="2 3">
    <name type="scientific">Aspergillus saccharolyticus JOP 1030-1</name>
    <dbReference type="NCBI Taxonomy" id="1450539"/>
    <lineage>
        <taxon>Eukaryota</taxon>
        <taxon>Fungi</taxon>
        <taxon>Dikarya</taxon>
        <taxon>Ascomycota</taxon>
        <taxon>Pezizomycotina</taxon>
        <taxon>Eurotiomycetes</taxon>
        <taxon>Eurotiomycetidae</taxon>
        <taxon>Eurotiales</taxon>
        <taxon>Aspergillaceae</taxon>
        <taxon>Aspergillus</taxon>
        <taxon>Aspergillus subgen. Circumdati</taxon>
    </lineage>
</organism>
<dbReference type="AlphaFoldDB" id="A0A319ABS9"/>
<sequence>MCLISGPQNISCYCRKGPATAAAATATLPPRTETYARGNRVVHLTMVNIVAAPATPGPLLPGPPPPPAGTPRAQWDQPAPRERATDEKLYEFANPPPDAWFAQLMGNAPAILSDIPSWTGLQPLSGRERRWIAQPVLRSIALVVRGFLQIACVDMPSRSRQRPRRRQ</sequence>
<dbReference type="RefSeq" id="XP_025430354.1">
    <property type="nucleotide sequence ID" value="XM_025577430.1"/>
</dbReference>
<name>A0A319ABS9_9EURO</name>
<proteinExistence type="predicted"/>
<feature type="compositionally biased region" description="Pro residues" evidence="1">
    <location>
        <begin position="55"/>
        <end position="69"/>
    </location>
</feature>
<gene>
    <name evidence="2" type="ORF">BP01DRAFT_383562</name>
</gene>
<dbReference type="OrthoDB" id="4526946at2759"/>
<reference evidence="2 3" key="1">
    <citation type="submission" date="2016-12" db="EMBL/GenBank/DDBJ databases">
        <title>The genomes of Aspergillus section Nigri reveals drivers in fungal speciation.</title>
        <authorList>
            <consortium name="DOE Joint Genome Institute"/>
            <person name="Vesth T.C."/>
            <person name="Nybo J."/>
            <person name="Theobald S."/>
            <person name="Brandl J."/>
            <person name="Frisvad J.C."/>
            <person name="Nielsen K.F."/>
            <person name="Lyhne E.K."/>
            <person name="Kogle M.E."/>
            <person name="Kuo A."/>
            <person name="Riley R."/>
            <person name="Clum A."/>
            <person name="Nolan M."/>
            <person name="Lipzen A."/>
            <person name="Salamov A."/>
            <person name="Henrissat B."/>
            <person name="Wiebenga A."/>
            <person name="De Vries R.P."/>
            <person name="Grigoriev I.V."/>
            <person name="Mortensen U.H."/>
            <person name="Andersen M.R."/>
            <person name="Baker S.E."/>
        </authorList>
    </citation>
    <scope>NUCLEOTIDE SEQUENCE [LARGE SCALE GENOMIC DNA]</scope>
    <source>
        <strain evidence="2 3">JOP 1030-1</strain>
    </source>
</reference>